<sequence length="282" mass="30946">MFTPSTSKGLVRKIGAIKRFMASIKLPKISELPVLGHPLENAKRAAAYRAVDENLDVYKHRVIGIGSGSTVVYVAQRIGQYLKDDEYRDYVSKFTCVATGYQSKQLIIENGLSYGIIEQYPYVDIAFDGADEIDPNLNLIKGGGACLFQEKLVSTSTKLFIVVADTSKKSYTKLGSRWTQGVPVEVVPVAFARVQHDLLKLLNARTVTLRQGGKSKMGPVVTDNMNFILDACFGDIDDPGTLHQKIKSLVGVVETGLFVDNAYKCYLGDSDGEVHTIVKESV</sequence>
<organism evidence="9 10">
    <name type="scientific">Zygosaccharomyces bailii (strain CLIB 213 / ATCC 58445 / CBS 680 / BCRC 21525 / NBRC 1098 / NCYC 1416 / NRRL Y-2227)</name>
    <dbReference type="NCBI Taxonomy" id="1333698"/>
    <lineage>
        <taxon>Eukaryota</taxon>
        <taxon>Fungi</taxon>
        <taxon>Dikarya</taxon>
        <taxon>Ascomycota</taxon>
        <taxon>Saccharomycotina</taxon>
        <taxon>Saccharomycetes</taxon>
        <taxon>Saccharomycetales</taxon>
        <taxon>Saccharomycetaceae</taxon>
        <taxon>Zygosaccharomyces</taxon>
    </lineage>
</organism>
<dbReference type="GO" id="GO:0009052">
    <property type="term" value="P:pentose-phosphate shunt, non-oxidative branch"/>
    <property type="evidence" value="ECO:0007669"/>
    <property type="project" value="InterPro"/>
</dbReference>
<dbReference type="Pfam" id="PF06026">
    <property type="entry name" value="Rib_5-P_isom_A"/>
    <property type="match status" value="1"/>
</dbReference>
<evidence type="ECO:0000256" key="1">
    <source>
        <dbReference type="ARBA" id="ARBA00001713"/>
    </source>
</evidence>
<dbReference type="GO" id="GO:0005737">
    <property type="term" value="C:cytoplasm"/>
    <property type="evidence" value="ECO:0007669"/>
    <property type="project" value="TreeGrafter"/>
</dbReference>
<dbReference type="SUPFAM" id="SSF100950">
    <property type="entry name" value="NagB/RpiA/CoA transferase-like"/>
    <property type="match status" value="1"/>
</dbReference>
<dbReference type="SUPFAM" id="SSF75445">
    <property type="entry name" value="D-ribose-5-phosphate isomerase (RpiA), lid domain"/>
    <property type="match status" value="1"/>
</dbReference>
<dbReference type="Proteomes" id="UP000019375">
    <property type="component" value="Unassembled WGS sequence"/>
</dbReference>
<evidence type="ECO:0000256" key="7">
    <source>
        <dbReference type="ARBA" id="ARBA00029734"/>
    </source>
</evidence>
<dbReference type="InterPro" id="IPR004788">
    <property type="entry name" value="Ribose5P_isomerase_type_A"/>
</dbReference>
<proteinExistence type="inferred from homology"/>
<comment type="similarity">
    <text evidence="3">Belongs to the ribose 5-phosphate isomerase family.</text>
</comment>
<dbReference type="InterPro" id="IPR037171">
    <property type="entry name" value="NagB/RpiA_transferase-like"/>
</dbReference>
<dbReference type="FunFam" id="3.40.50.1360:FF:000014">
    <property type="entry name" value="Ribose 5-phosphate isomerase"/>
    <property type="match status" value="1"/>
</dbReference>
<dbReference type="AlphaFoldDB" id="A0A8J2TBS2"/>
<evidence type="ECO:0000313" key="9">
    <source>
        <dbReference type="EMBL" id="CDF91547.1"/>
    </source>
</evidence>
<keyword evidence="10" id="KW-1185">Reference proteome</keyword>
<protein>
    <recommendedName>
        <fullName evidence="5">Ribose-5-phosphate isomerase</fullName>
        <ecNumber evidence="4">5.3.1.6</ecNumber>
    </recommendedName>
    <alternativeName>
        <fullName evidence="8">D-ribose-5-phosphate ketol-isomerase</fullName>
    </alternativeName>
    <alternativeName>
        <fullName evidence="7">Phosphoriboisomerase</fullName>
    </alternativeName>
</protein>
<dbReference type="PANTHER" id="PTHR11934">
    <property type="entry name" value="RIBOSE-5-PHOSPHATE ISOMERASE"/>
    <property type="match status" value="1"/>
</dbReference>
<dbReference type="Gene3D" id="3.40.50.1360">
    <property type="match status" value="1"/>
</dbReference>
<dbReference type="PANTHER" id="PTHR11934:SF0">
    <property type="entry name" value="RIBOSE-5-PHOSPHATE ISOMERASE"/>
    <property type="match status" value="1"/>
</dbReference>
<dbReference type="GO" id="GO:0004751">
    <property type="term" value="F:ribose-5-phosphate isomerase activity"/>
    <property type="evidence" value="ECO:0007669"/>
    <property type="project" value="UniProtKB-EC"/>
</dbReference>
<evidence type="ECO:0000256" key="6">
    <source>
        <dbReference type="ARBA" id="ARBA00023235"/>
    </source>
</evidence>
<dbReference type="NCBIfam" id="TIGR00021">
    <property type="entry name" value="rpiA"/>
    <property type="match status" value="1"/>
</dbReference>
<accession>A0A8J2TBS2</accession>
<name>A0A8J2TBS2_ZYGB2</name>
<comment type="pathway">
    <text evidence="2">Carbohydrate degradation; pentose phosphate pathway; D-ribose 5-phosphate from D-ribulose 5-phosphate (non-oxidative stage): step 1/1.</text>
</comment>
<evidence type="ECO:0000256" key="5">
    <source>
        <dbReference type="ARBA" id="ARBA00019150"/>
    </source>
</evidence>
<dbReference type="UniPathway" id="UPA00115">
    <property type="reaction ID" value="UER00412"/>
</dbReference>
<dbReference type="EMBL" id="HG316465">
    <property type="protein sequence ID" value="CDF91547.1"/>
    <property type="molecule type" value="Genomic_DNA"/>
</dbReference>
<dbReference type="FunFam" id="3.30.70.260:FF:000018">
    <property type="entry name" value="Ribose-5-phosphate isomerase A"/>
    <property type="match status" value="1"/>
</dbReference>
<evidence type="ECO:0000256" key="3">
    <source>
        <dbReference type="ARBA" id="ARBA00008088"/>
    </source>
</evidence>
<gene>
    <name evidence="9" type="ORF">BN860_01398g</name>
</gene>
<evidence type="ECO:0000256" key="2">
    <source>
        <dbReference type="ARBA" id="ARBA00004988"/>
    </source>
</evidence>
<dbReference type="CDD" id="cd01398">
    <property type="entry name" value="RPI_A"/>
    <property type="match status" value="1"/>
</dbReference>
<dbReference type="Gene3D" id="3.30.70.260">
    <property type="match status" value="1"/>
</dbReference>
<comment type="catalytic activity">
    <reaction evidence="1">
        <text>aldehydo-D-ribose 5-phosphate = D-ribulose 5-phosphate</text>
        <dbReference type="Rhea" id="RHEA:14657"/>
        <dbReference type="ChEBI" id="CHEBI:58121"/>
        <dbReference type="ChEBI" id="CHEBI:58273"/>
        <dbReference type="EC" id="5.3.1.6"/>
    </reaction>
</comment>
<evidence type="ECO:0000313" key="10">
    <source>
        <dbReference type="Proteomes" id="UP000019375"/>
    </source>
</evidence>
<dbReference type="EC" id="5.3.1.6" evidence="4"/>
<reference evidence="10" key="1">
    <citation type="journal article" date="2013" name="Genome Announc.">
        <title>Genome sequence of the food spoilage yeast Zygosaccharomyces bailii CLIB 213(T).</title>
        <authorList>
            <person name="Galeote V."/>
            <person name="Bigey F."/>
            <person name="Devillers H."/>
            <person name="Neuveglise C."/>
            <person name="Dequin S."/>
        </authorList>
    </citation>
    <scope>NUCLEOTIDE SEQUENCE [LARGE SCALE GENOMIC DNA]</scope>
    <source>
        <strain evidence="10">CLIB 213 / ATCC 58445 / CBS 680 / CCRC 21525 / NBRC 1098 / NCYC 1416 / NRRL Y-2227</strain>
    </source>
</reference>
<evidence type="ECO:0000256" key="4">
    <source>
        <dbReference type="ARBA" id="ARBA00011959"/>
    </source>
</evidence>
<dbReference type="OrthoDB" id="1555531at2759"/>
<keyword evidence="6" id="KW-0413">Isomerase</keyword>
<evidence type="ECO:0000256" key="8">
    <source>
        <dbReference type="ARBA" id="ARBA00032273"/>
    </source>
</evidence>
<dbReference type="GO" id="GO:0006014">
    <property type="term" value="P:D-ribose metabolic process"/>
    <property type="evidence" value="ECO:0007669"/>
    <property type="project" value="TreeGrafter"/>
</dbReference>